<dbReference type="AlphaFoldDB" id="M5NY56"/>
<protein>
    <submittedName>
        <fullName evidence="1">Uncharacterized protein</fullName>
    </submittedName>
</protein>
<dbReference type="eggNOG" id="ENOG5030EE8">
    <property type="taxonomic scope" value="Bacteria"/>
</dbReference>
<dbReference type="Proteomes" id="UP000011907">
    <property type="component" value="Unassembled WGS sequence"/>
</dbReference>
<sequence length="331" mass="38731">MSEFINKIRVFQSSDDKRIIQDILDKFDTNFMEDPSRHRVKDGTPSGGIRINLKDPESYIAYSIKAIYTLISRHIKSEKPITKNETDSFNRFLSILKYDVCIDFEANVESGGDSYVSYFEITESLFLQLEPLLDEILLRLEEFCSLSDRLYFEELYHKHKQATADIEPQKEQLKKEILEVAAKAIEYALVRVDTSRSEREIVKYINRAIRSKLIDAEIKRNGMRRIRRKINGDLESFSLKPYFPDDEYLIETILGLDFSDCRDQLTKGENEFIDQILEVVKEDKAVGNVAPYTCNIYGEIRIIKKYIAEKLDVSHEVVRKRLSRIRKKVTK</sequence>
<accession>M5NY56</accession>
<evidence type="ECO:0000313" key="2">
    <source>
        <dbReference type="Proteomes" id="UP000011907"/>
    </source>
</evidence>
<reference evidence="1 2" key="1">
    <citation type="journal article" date="2013" name="Genome Announc.">
        <title>Draft Whole-Genome Sequence of Bacillus sonorensis Strain L12, a Source of Nonribosomal Lipopeptides.</title>
        <authorList>
            <person name="Adimpong D.B."/>
            <person name="Sorensen K.I."/>
            <person name="Nielsen D.S."/>
            <person name="Thorsen L."/>
            <person name="Rasmussen T.B."/>
            <person name="Derkx P.M."/>
            <person name="Jespersen L."/>
        </authorList>
    </citation>
    <scope>NUCLEOTIDE SEQUENCE [LARGE SCALE GENOMIC DNA]</scope>
    <source>
        <strain evidence="1 2">L12</strain>
    </source>
</reference>
<dbReference type="OrthoDB" id="2917154at2"/>
<gene>
    <name evidence="1" type="ORF">BSONL12_23782</name>
</gene>
<dbReference type="PATRIC" id="fig|1274524.3.peg.5077"/>
<dbReference type="EMBL" id="AOFM01000024">
    <property type="protein sequence ID" value="EME72103.1"/>
    <property type="molecule type" value="Genomic_DNA"/>
</dbReference>
<proteinExistence type="predicted"/>
<name>M5NY56_9BACI</name>
<evidence type="ECO:0000313" key="1">
    <source>
        <dbReference type="EMBL" id="EME72103.1"/>
    </source>
</evidence>
<dbReference type="RefSeq" id="WP_006640661.1">
    <property type="nucleotide sequence ID" value="NZ_AOFM01000024.1"/>
</dbReference>
<organism evidence="1 2">
    <name type="scientific">Bacillus sonorensis L12</name>
    <dbReference type="NCBI Taxonomy" id="1274524"/>
    <lineage>
        <taxon>Bacteria</taxon>
        <taxon>Bacillati</taxon>
        <taxon>Bacillota</taxon>
        <taxon>Bacilli</taxon>
        <taxon>Bacillales</taxon>
        <taxon>Bacillaceae</taxon>
        <taxon>Bacillus</taxon>
    </lineage>
</organism>
<comment type="caution">
    <text evidence="1">The sequence shown here is derived from an EMBL/GenBank/DDBJ whole genome shotgun (WGS) entry which is preliminary data.</text>
</comment>